<keyword evidence="4" id="KW-0863">Zinc-finger</keyword>
<gene>
    <name evidence="12" type="primary">YABBY2</name>
</gene>
<evidence type="ECO:0000256" key="6">
    <source>
        <dbReference type="ARBA" id="ARBA00023242"/>
    </source>
</evidence>
<dbReference type="PANTHER" id="PTHR31675:SF30">
    <property type="entry name" value="AXIAL REGULATOR YABBY 2-RELATED"/>
    <property type="match status" value="1"/>
</dbReference>
<evidence type="ECO:0000256" key="2">
    <source>
        <dbReference type="ARBA" id="ARBA00010325"/>
    </source>
</evidence>
<dbReference type="GO" id="GO:0008270">
    <property type="term" value="F:zinc ion binding"/>
    <property type="evidence" value="ECO:0007669"/>
    <property type="project" value="UniProtKB-KW"/>
</dbReference>
<dbReference type="PANTHER" id="PTHR31675">
    <property type="entry name" value="PROTEIN YABBY 6-RELATED"/>
    <property type="match status" value="1"/>
</dbReference>
<accession>A0A0U3QRL2</accession>
<dbReference type="Pfam" id="PF04690">
    <property type="entry name" value="YABBY"/>
    <property type="match status" value="1"/>
</dbReference>
<evidence type="ECO:0000259" key="8">
    <source>
        <dbReference type="Pfam" id="PF04690"/>
    </source>
</evidence>
<dbReference type="SUPFAM" id="SSF47095">
    <property type="entry name" value="HMG-box"/>
    <property type="match status" value="1"/>
</dbReference>
<evidence type="ECO:0000259" key="9">
    <source>
        <dbReference type="Pfam" id="PF24868"/>
    </source>
</evidence>
<feature type="domain" description="YABBY protein C-terminal" evidence="8">
    <location>
        <begin position="93"/>
        <end position="134"/>
    </location>
</feature>
<evidence type="ECO:0000313" key="11">
    <source>
        <dbReference type="EMBL" id="ALX72143.1"/>
    </source>
</evidence>
<comment type="similarity">
    <text evidence="2">Belongs to the YABBY family.</text>
</comment>
<feature type="region of interest" description="Disordered" evidence="7">
    <location>
        <begin position="55"/>
        <end position="74"/>
    </location>
</feature>
<feature type="non-terminal residue" evidence="12">
    <location>
        <position position="134"/>
    </location>
</feature>
<sequence>LAVNVPGNNLLKIVAVRCGHCSNLLSVHVGDLLPTPPNLQEFKDYNNITAQDMRMECGSTSRSPPPPPTPTTTTSLLLYTKPKVHQEQATLPITPSPEKKQRVPSAYNRFIKEEIQRIKANNPEISHRKAFSTA</sequence>
<keyword evidence="6" id="KW-0539">Nucleus</keyword>
<dbReference type="EMBL" id="KT795265">
    <property type="protein sequence ID" value="ALX72142.1"/>
    <property type="molecule type" value="mRNA"/>
</dbReference>
<dbReference type="InterPro" id="IPR056775">
    <property type="entry name" value="YABBY_C"/>
</dbReference>
<organism evidence="12">
    <name type="scientific">Indianthus virgatus</name>
    <dbReference type="NCBI Taxonomy" id="210073"/>
    <lineage>
        <taxon>Eukaryota</taxon>
        <taxon>Viridiplantae</taxon>
        <taxon>Streptophyta</taxon>
        <taxon>Embryophyta</taxon>
        <taxon>Tracheophyta</taxon>
        <taxon>Spermatophyta</taxon>
        <taxon>Magnoliopsida</taxon>
        <taxon>Liliopsida</taxon>
        <taxon>Zingiberales</taxon>
        <taxon>Marantaceae</taxon>
        <taxon>Indianthus</taxon>
    </lineage>
</organism>
<evidence type="ECO:0000256" key="5">
    <source>
        <dbReference type="ARBA" id="ARBA00022833"/>
    </source>
</evidence>
<name>A0A0U3QRL2_9LILI</name>
<dbReference type="GO" id="GO:0010158">
    <property type="term" value="P:abaxial cell fate specification"/>
    <property type="evidence" value="ECO:0007669"/>
    <property type="project" value="TreeGrafter"/>
</dbReference>
<dbReference type="GO" id="GO:0005634">
    <property type="term" value="C:nucleus"/>
    <property type="evidence" value="ECO:0007669"/>
    <property type="project" value="UniProtKB-SubCell"/>
</dbReference>
<reference evidence="12" key="1">
    <citation type="journal article" date="2015" name="Front. Plant Sci.">
        <title>Loss of YABBY2-Like Gene Expression May Underlie the Evolution of the Laminar Style in Canna and Contribute to Floral Morphological Diversity in the Zingiberales.</title>
        <authorList>
            <person name="Morioka K."/>
            <person name="Yockteng R."/>
            <person name="Almeida A.M."/>
            <person name="Specht C.D."/>
        </authorList>
    </citation>
    <scope>NUCLEOTIDE SEQUENCE</scope>
    <source>
        <strain evidence="10">105</strain>
        <strain evidence="11">106</strain>
        <strain evidence="12">107</strain>
    </source>
</reference>
<dbReference type="InterPro" id="IPR056776">
    <property type="entry name" value="YABBY_N"/>
</dbReference>
<dbReference type="InterPro" id="IPR006780">
    <property type="entry name" value="YABBY"/>
</dbReference>
<protein>
    <submittedName>
        <fullName evidence="12">YABBY2</fullName>
    </submittedName>
</protein>
<evidence type="ECO:0000313" key="10">
    <source>
        <dbReference type="EMBL" id="ALX72142.1"/>
    </source>
</evidence>
<keyword evidence="3" id="KW-0479">Metal-binding</keyword>
<dbReference type="AlphaFoldDB" id="A0A0U3QRL2"/>
<evidence type="ECO:0000256" key="7">
    <source>
        <dbReference type="SAM" id="MobiDB-lite"/>
    </source>
</evidence>
<proteinExistence type="evidence at transcript level"/>
<evidence type="ECO:0000256" key="4">
    <source>
        <dbReference type="ARBA" id="ARBA00022771"/>
    </source>
</evidence>
<dbReference type="EMBL" id="KT795267">
    <property type="protein sequence ID" value="ALX72144.1"/>
    <property type="molecule type" value="mRNA"/>
</dbReference>
<feature type="non-terminal residue" evidence="12">
    <location>
        <position position="1"/>
    </location>
</feature>
<feature type="domain" description="YABBY N-terminal" evidence="9">
    <location>
        <begin position="1"/>
        <end position="42"/>
    </location>
</feature>
<comment type="subcellular location">
    <subcellularLocation>
        <location evidence="1">Nucleus</location>
    </subcellularLocation>
</comment>
<dbReference type="Pfam" id="PF24868">
    <property type="entry name" value="YABBY_N"/>
    <property type="match status" value="1"/>
</dbReference>
<dbReference type="CDD" id="cd00084">
    <property type="entry name" value="HMG-box_SF"/>
    <property type="match status" value="1"/>
</dbReference>
<keyword evidence="5" id="KW-0862">Zinc</keyword>
<evidence type="ECO:0000313" key="12">
    <source>
        <dbReference type="EMBL" id="ALX72144.1"/>
    </source>
</evidence>
<evidence type="ECO:0000256" key="1">
    <source>
        <dbReference type="ARBA" id="ARBA00004123"/>
    </source>
</evidence>
<dbReference type="InterPro" id="IPR036910">
    <property type="entry name" value="HMG_box_dom_sf"/>
</dbReference>
<evidence type="ECO:0000256" key="3">
    <source>
        <dbReference type="ARBA" id="ARBA00022723"/>
    </source>
</evidence>
<dbReference type="EMBL" id="KT795266">
    <property type="protein sequence ID" value="ALX72143.1"/>
    <property type="molecule type" value="mRNA"/>
</dbReference>